<dbReference type="KEGG" id="nmus:H7A79_0091"/>
<dbReference type="Pfam" id="PF01695">
    <property type="entry name" value="IstB_IS21"/>
    <property type="match status" value="1"/>
</dbReference>
<accession>A0A7H1MD33</accession>
<feature type="domain" description="IstB-like ATP-binding" evidence="1">
    <location>
        <begin position="9"/>
        <end position="107"/>
    </location>
</feature>
<proteinExistence type="predicted"/>
<dbReference type="EMBL" id="CP060414">
    <property type="protein sequence ID" value="QNT59548.1"/>
    <property type="molecule type" value="Genomic_DNA"/>
</dbReference>
<name>A0A7H1MD33_9NEIS</name>
<organism evidence="2 3">
    <name type="scientific">Neisseria musculi</name>
    <dbReference type="NCBI Taxonomy" id="1815583"/>
    <lineage>
        <taxon>Bacteria</taxon>
        <taxon>Pseudomonadati</taxon>
        <taxon>Pseudomonadota</taxon>
        <taxon>Betaproteobacteria</taxon>
        <taxon>Neisseriales</taxon>
        <taxon>Neisseriaceae</taxon>
        <taxon>Neisseria</taxon>
    </lineage>
</organism>
<evidence type="ECO:0000313" key="2">
    <source>
        <dbReference type="EMBL" id="QNT59548.1"/>
    </source>
</evidence>
<dbReference type="AlphaFoldDB" id="A0A7H1MD33"/>
<evidence type="ECO:0000313" key="3">
    <source>
        <dbReference type="Proteomes" id="UP000516412"/>
    </source>
</evidence>
<sequence>MQRAEYIAALEQLKLSAMAEHWDEIVTDGIRRKRSTADILERLIRTEPTQRRIRSIEYRIKAAKFAQHQTLADFLFEQSVADESHIRLLMENDYIRHKRNIILSGGREPVKAIWLRPWVFTQLRKDLG</sequence>
<gene>
    <name evidence="2" type="ORF">H7A79_0091</name>
</gene>
<evidence type="ECO:0000259" key="1">
    <source>
        <dbReference type="Pfam" id="PF01695"/>
    </source>
</evidence>
<protein>
    <submittedName>
        <fullName evidence="2">IstB-like ATP binding family protein</fullName>
    </submittedName>
</protein>
<keyword evidence="3" id="KW-1185">Reference proteome</keyword>
<dbReference type="InterPro" id="IPR002611">
    <property type="entry name" value="IstB_ATP-bd"/>
</dbReference>
<reference evidence="2" key="1">
    <citation type="submission" date="2024-06" db="EMBL/GenBank/DDBJ databases">
        <title>Complete Genome Sequence of mouse commensal type strain Neisseria musculi.</title>
        <authorList>
            <person name="Thapa E."/>
            <person name="Aluvathingal J."/>
            <person name="Nadendla S."/>
            <person name="Mehta A."/>
            <person name="Tettelin H."/>
            <person name="Weyand N.J."/>
        </authorList>
    </citation>
    <scope>NUCLEOTIDE SEQUENCE</scope>
    <source>
        <strain evidence="2">NW831</strain>
    </source>
</reference>
<dbReference type="Proteomes" id="UP000516412">
    <property type="component" value="Chromosome"/>
</dbReference>
<dbReference type="GO" id="GO:0005524">
    <property type="term" value="F:ATP binding"/>
    <property type="evidence" value="ECO:0007669"/>
    <property type="project" value="InterPro"/>
</dbReference>